<gene>
    <name evidence="3" type="ORF">CHT98_02485</name>
    <name evidence="2" type="ORF">DS837_07220</name>
</gene>
<keyword evidence="1" id="KW-1133">Transmembrane helix</keyword>
<reference evidence="3 4" key="1">
    <citation type="submission" date="2017-07" db="EMBL/GenBank/DDBJ databases">
        <title>Whole genome sequence of Azospirillum brasilense 2A1, a potential biofertilizer strain.</title>
        <authorList>
            <person name="Fontana C.A."/>
            <person name="Toffoli L.M."/>
            <person name="Salazar S.M."/>
            <person name="Puglisi E."/>
            <person name="Pedraza R."/>
            <person name="Bassi D."/>
            <person name="Cocconcelli P.S."/>
        </authorList>
    </citation>
    <scope>NUCLEOTIDE SEQUENCE [LARGE SCALE GENOMIC DNA]</scope>
    <source>
        <strain evidence="3 4">2A1</strain>
    </source>
</reference>
<proteinExistence type="predicted"/>
<evidence type="ECO:0000313" key="3">
    <source>
        <dbReference type="EMBL" id="OYD85651.1"/>
    </source>
</evidence>
<dbReference type="Proteomes" id="UP000215367">
    <property type="component" value="Unassembled WGS sequence"/>
</dbReference>
<dbReference type="Proteomes" id="UP000476837">
    <property type="component" value="Unassembled WGS sequence"/>
</dbReference>
<reference evidence="2 5" key="2">
    <citation type="submission" date="2018-07" db="EMBL/GenBank/DDBJ databases">
        <title>Genome sequence of Roseomonas fauriae ATCC 49958.</title>
        <authorList>
            <person name="Sant'Anna F.H."/>
            <person name="Baldani J.I."/>
            <person name="Zilli J.E."/>
            <person name="Reis V.M."/>
            <person name="Hartmann A."/>
            <person name="Cruz L."/>
            <person name="de Souza E.M."/>
            <person name="de Oliveira Pedrosa F."/>
            <person name="Passaglia L.M.P."/>
        </authorList>
    </citation>
    <scope>NUCLEOTIDE SEQUENCE [LARGE SCALE GENOMIC DNA]</scope>
    <source>
        <strain evidence="2 5">ATCC 49958</strain>
    </source>
</reference>
<dbReference type="EMBL" id="NOWT01000002">
    <property type="protein sequence ID" value="OYD85651.1"/>
    <property type="molecule type" value="Genomic_DNA"/>
</dbReference>
<keyword evidence="1" id="KW-0472">Membrane</keyword>
<protein>
    <submittedName>
        <fullName evidence="3">Uncharacterized protein</fullName>
    </submittedName>
</protein>
<name>A0A235HIH3_AZOBR</name>
<evidence type="ECO:0000256" key="1">
    <source>
        <dbReference type="SAM" id="Phobius"/>
    </source>
</evidence>
<comment type="caution">
    <text evidence="3">The sequence shown here is derived from an EMBL/GenBank/DDBJ whole genome shotgun (WGS) entry which is preliminary data.</text>
</comment>
<dbReference type="EMBL" id="QOKV01000003">
    <property type="protein sequence ID" value="KAA0687015.1"/>
    <property type="molecule type" value="Genomic_DNA"/>
</dbReference>
<feature type="transmembrane region" description="Helical" evidence="1">
    <location>
        <begin position="29"/>
        <end position="51"/>
    </location>
</feature>
<organism evidence="3 4">
    <name type="scientific">Azospirillum brasilense</name>
    <dbReference type="NCBI Taxonomy" id="192"/>
    <lineage>
        <taxon>Bacteria</taxon>
        <taxon>Pseudomonadati</taxon>
        <taxon>Pseudomonadota</taxon>
        <taxon>Alphaproteobacteria</taxon>
        <taxon>Rhodospirillales</taxon>
        <taxon>Azospirillaceae</taxon>
        <taxon>Azospirillum</taxon>
    </lineage>
</organism>
<evidence type="ECO:0000313" key="2">
    <source>
        <dbReference type="EMBL" id="KAA0687015.1"/>
    </source>
</evidence>
<evidence type="ECO:0000313" key="5">
    <source>
        <dbReference type="Proteomes" id="UP000476837"/>
    </source>
</evidence>
<keyword evidence="1" id="KW-0812">Transmembrane</keyword>
<accession>A0A235HIH3</accession>
<evidence type="ECO:0000313" key="4">
    <source>
        <dbReference type="Proteomes" id="UP000215367"/>
    </source>
</evidence>
<dbReference type="AlphaFoldDB" id="A0A235HIH3"/>
<sequence length="71" mass="8080">MSQAARTQTVIQRRRSFHRNTTPIAMSRVISILFVLFLFVIGGGMAFLASWDMPAPSKTVEKVIPDERFPR</sequence>